<gene>
    <name evidence="1" type="ORF">ADN00_19140</name>
</gene>
<sequence length="252" mass="28398">MATQSIPFSTVSKDEYAHQLYSHALDHQFTEPSSALLALMNLIEQFPETWTVQYLVIDAALEIALKFGFYTEALEICRRAQEIDRRCAEIYRLEAEAIQLELENRIVEATKKRLEKDVARGKCFGTLQKYAETMIQLGDFDAAGRLLDEAAQIAQSEGLMLFDIMRSRAVLLRRQGRTVEAVEHLIDAFANAADWKVAAAPFSLVRELDVTLREIHLADGDLAQWLAQAGMEGAVDDAKQAFRAALWEKSCQ</sequence>
<dbReference type="Proteomes" id="UP000050417">
    <property type="component" value="Unassembled WGS sequence"/>
</dbReference>
<keyword evidence="2" id="KW-1185">Reference proteome</keyword>
<comment type="caution">
    <text evidence="1">The sequence shown here is derived from an EMBL/GenBank/DDBJ whole genome shotgun (WGS) entry which is preliminary data.</text>
</comment>
<organism evidence="1 2">
    <name type="scientific">Ornatilinea apprima</name>
    <dbReference type="NCBI Taxonomy" id="1134406"/>
    <lineage>
        <taxon>Bacteria</taxon>
        <taxon>Bacillati</taxon>
        <taxon>Chloroflexota</taxon>
        <taxon>Anaerolineae</taxon>
        <taxon>Anaerolineales</taxon>
        <taxon>Anaerolineaceae</taxon>
        <taxon>Ornatilinea</taxon>
    </lineage>
</organism>
<dbReference type="AlphaFoldDB" id="A0A0P6WMV7"/>
<dbReference type="InterPro" id="IPR011990">
    <property type="entry name" value="TPR-like_helical_dom_sf"/>
</dbReference>
<reference evidence="1 2" key="1">
    <citation type="submission" date="2015-07" db="EMBL/GenBank/DDBJ databases">
        <title>Genome sequence of Ornatilinea apprima DSM 23815.</title>
        <authorList>
            <person name="Hemp J."/>
            <person name="Ward L.M."/>
            <person name="Pace L.A."/>
            <person name="Fischer W.W."/>
        </authorList>
    </citation>
    <scope>NUCLEOTIDE SEQUENCE [LARGE SCALE GENOMIC DNA]</scope>
    <source>
        <strain evidence="1 2">P3M-1</strain>
    </source>
</reference>
<evidence type="ECO:0000313" key="1">
    <source>
        <dbReference type="EMBL" id="KPL70149.1"/>
    </source>
</evidence>
<dbReference type="EMBL" id="LGCL01000045">
    <property type="protein sequence ID" value="KPL70149.1"/>
    <property type="molecule type" value="Genomic_DNA"/>
</dbReference>
<proteinExistence type="predicted"/>
<evidence type="ECO:0008006" key="3">
    <source>
        <dbReference type="Google" id="ProtNLM"/>
    </source>
</evidence>
<dbReference type="Gene3D" id="1.25.40.10">
    <property type="entry name" value="Tetratricopeptide repeat domain"/>
    <property type="match status" value="1"/>
</dbReference>
<dbReference type="SUPFAM" id="SSF48452">
    <property type="entry name" value="TPR-like"/>
    <property type="match status" value="1"/>
</dbReference>
<evidence type="ECO:0000313" key="2">
    <source>
        <dbReference type="Proteomes" id="UP000050417"/>
    </source>
</evidence>
<protein>
    <recommendedName>
        <fullName evidence="3">MalT-like TPR region domain-containing protein</fullName>
    </recommendedName>
</protein>
<name>A0A0P6WMV7_9CHLR</name>
<accession>A0A0P6WMV7</accession>
<dbReference type="RefSeq" id="WP_075064642.1">
    <property type="nucleotide sequence ID" value="NZ_LGCL01000045.1"/>
</dbReference>